<comment type="caution">
    <text evidence="3">The sequence shown here is derived from an EMBL/GenBank/DDBJ whole genome shotgun (WGS) entry which is preliminary data.</text>
</comment>
<dbReference type="EMBL" id="BAAANO010000008">
    <property type="protein sequence ID" value="GAA2002411.1"/>
    <property type="molecule type" value="Genomic_DNA"/>
</dbReference>
<dbReference type="InterPro" id="IPR015797">
    <property type="entry name" value="NUDIX_hydrolase-like_dom_sf"/>
</dbReference>
<evidence type="ECO:0000259" key="2">
    <source>
        <dbReference type="PROSITE" id="PS51462"/>
    </source>
</evidence>
<evidence type="ECO:0000256" key="1">
    <source>
        <dbReference type="ARBA" id="ARBA00005582"/>
    </source>
</evidence>
<evidence type="ECO:0000313" key="3">
    <source>
        <dbReference type="EMBL" id="GAA2002411.1"/>
    </source>
</evidence>
<dbReference type="Pfam" id="PF00293">
    <property type="entry name" value="NUDIX"/>
    <property type="match status" value="1"/>
</dbReference>
<accession>A0ABN2T9B9</accession>
<keyword evidence="4" id="KW-1185">Reference proteome</keyword>
<organism evidence="3 4">
    <name type="scientific">Brevibacterium samyangense</name>
    <dbReference type="NCBI Taxonomy" id="366888"/>
    <lineage>
        <taxon>Bacteria</taxon>
        <taxon>Bacillati</taxon>
        <taxon>Actinomycetota</taxon>
        <taxon>Actinomycetes</taxon>
        <taxon>Micrococcales</taxon>
        <taxon>Brevibacteriaceae</taxon>
        <taxon>Brevibacterium</taxon>
    </lineage>
</organism>
<gene>
    <name evidence="3" type="ORF">GCM10009755_08890</name>
</gene>
<evidence type="ECO:0000313" key="4">
    <source>
        <dbReference type="Proteomes" id="UP001500755"/>
    </source>
</evidence>
<dbReference type="PANTHER" id="PTHR43736:SF1">
    <property type="entry name" value="DIHYDRONEOPTERIN TRIPHOSPHATE DIPHOSPHATASE"/>
    <property type="match status" value="1"/>
</dbReference>
<dbReference type="InterPro" id="IPR000086">
    <property type="entry name" value="NUDIX_hydrolase_dom"/>
</dbReference>
<protein>
    <recommendedName>
        <fullName evidence="2">Nudix hydrolase domain-containing protein</fullName>
    </recommendedName>
</protein>
<sequence length="146" mass="15568">MSARPSVHPTVSVFVFDASATAVLLHRHRRSGAWGQFGGHPEPGDATVRAAALRELAEEAGLHDPQALTEAPLAVTELPGFGDCVTHVDHAFGYTADVARTPESPEGSEVRWFPLAALPAGIMPDLPERLPLLARAARTAPLPRNR</sequence>
<reference evidence="3 4" key="1">
    <citation type="journal article" date="2019" name="Int. J. Syst. Evol. Microbiol.">
        <title>The Global Catalogue of Microorganisms (GCM) 10K type strain sequencing project: providing services to taxonomists for standard genome sequencing and annotation.</title>
        <authorList>
            <consortium name="The Broad Institute Genomics Platform"/>
            <consortium name="The Broad Institute Genome Sequencing Center for Infectious Disease"/>
            <person name="Wu L."/>
            <person name="Ma J."/>
        </authorList>
    </citation>
    <scope>NUCLEOTIDE SEQUENCE [LARGE SCALE GENOMIC DNA]</scope>
    <source>
        <strain evidence="3 4">JCM 14546</strain>
    </source>
</reference>
<dbReference type="PANTHER" id="PTHR43736">
    <property type="entry name" value="ADP-RIBOSE PYROPHOSPHATASE"/>
    <property type="match status" value="1"/>
</dbReference>
<dbReference type="Gene3D" id="3.90.79.10">
    <property type="entry name" value="Nucleoside Triphosphate Pyrophosphohydrolase"/>
    <property type="match status" value="1"/>
</dbReference>
<dbReference type="RefSeq" id="WP_344307345.1">
    <property type="nucleotide sequence ID" value="NZ_BAAANO010000008.1"/>
</dbReference>
<comment type="similarity">
    <text evidence="1">Belongs to the Nudix hydrolase family.</text>
</comment>
<feature type="domain" description="Nudix hydrolase" evidence="2">
    <location>
        <begin position="6"/>
        <end position="137"/>
    </location>
</feature>
<proteinExistence type="inferred from homology"/>
<dbReference type="Proteomes" id="UP001500755">
    <property type="component" value="Unassembled WGS sequence"/>
</dbReference>
<dbReference type="SUPFAM" id="SSF55811">
    <property type="entry name" value="Nudix"/>
    <property type="match status" value="1"/>
</dbReference>
<dbReference type="PROSITE" id="PS51462">
    <property type="entry name" value="NUDIX"/>
    <property type="match status" value="1"/>
</dbReference>
<name>A0ABN2T9B9_9MICO</name>